<dbReference type="Gene3D" id="3.30.1540.10">
    <property type="entry name" value="formyl-coa transferase, domain 3"/>
    <property type="match status" value="1"/>
</dbReference>
<dbReference type="AlphaFoldDB" id="A0A4R7PC82"/>
<dbReference type="InterPro" id="IPR003673">
    <property type="entry name" value="CoA-Trfase_fam_III"/>
</dbReference>
<organism evidence="2 3">
    <name type="scientific">Panacagrimonas perspica</name>
    <dbReference type="NCBI Taxonomy" id="381431"/>
    <lineage>
        <taxon>Bacteria</taxon>
        <taxon>Pseudomonadati</taxon>
        <taxon>Pseudomonadota</taxon>
        <taxon>Gammaproteobacteria</taxon>
        <taxon>Nevskiales</taxon>
        <taxon>Nevskiaceae</taxon>
        <taxon>Panacagrimonas</taxon>
    </lineage>
</organism>
<reference evidence="2 3" key="1">
    <citation type="submission" date="2019-03" db="EMBL/GenBank/DDBJ databases">
        <title>Genomic Encyclopedia of Type Strains, Phase IV (KMG-IV): sequencing the most valuable type-strain genomes for metagenomic binning, comparative biology and taxonomic classification.</title>
        <authorList>
            <person name="Goeker M."/>
        </authorList>
    </citation>
    <scope>NUCLEOTIDE SEQUENCE [LARGE SCALE GENOMIC DNA]</scope>
    <source>
        <strain evidence="2 3">DSM 26377</strain>
    </source>
</reference>
<keyword evidence="3" id="KW-1185">Reference proteome</keyword>
<accession>A0A4R7PC82</accession>
<dbReference type="InterPro" id="IPR050483">
    <property type="entry name" value="CoA-transferase_III_domain"/>
</dbReference>
<dbReference type="GO" id="GO:0008410">
    <property type="term" value="F:CoA-transferase activity"/>
    <property type="evidence" value="ECO:0007669"/>
    <property type="project" value="TreeGrafter"/>
</dbReference>
<dbReference type="PANTHER" id="PTHR48207:SF3">
    <property type="entry name" value="SUCCINATE--HYDROXYMETHYLGLUTARATE COA-TRANSFERASE"/>
    <property type="match status" value="1"/>
</dbReference>
<protein>
    <submittedName>
        <fullName evidence="2">Formyl-CoA transferase</fullName>
    </submittedName>
</protein>
<dbReference type="Proteomes" id="UP000295341">
    <property type="component" value="Unassembled WGS sequence"/>
</dbReference>
<dbReference type="InterPro" id="IPR023606">
    <property type="entry name" value="CoA-Trfase_III_dom_1_sf"/>
</dbReference>
<evidence type="ECO:0000313" key="3">
    <source>
        <dbReference type="Proteomes" id="UP000295341"/>
    </source>
</evidence>
<dbReference type="Pfam" id="PF02515">
    <property type="entry name" value="CoA_transf_3"/>
    <property type="match status" value="1"/>
</dbReference>
<dbReference type="InterPro" id="IPR044855">
    <property type="entry name" value="CoA-Trfase_III_dom3_sf"/>
</dbReference>
<proteinExistence type="predicted"/>
<dbReference type="PANTHER" id="PTHR48207">
    <property type="entry name" value="SUCCINATE--HYDROXYMETHYLGLUTARATE COA-TRANSFERASE"/>
    <property type="match status" value="1"/>
</dbReference>
<name>A0A4R7PC82_9GAMM</name>
<evidence type="ECO:0000256" key="1">
    <source>
        <dbReference type="ARBA" id="ARBA00022679"/>
    </source>
</evidence>
<dbReference type="SUPFAM" id="SSF89796">
    <property type="entry name" value="CoA-transferase family III (CaiB/BaiF)"/>
    <property type="match status" value="1"/>
</dbReference>
<evidence type="ECO:0000313" key="2">
    <source>
        <dbReference type="EMBL" id="TDU31683.1"/>
    </source>
</evidence>
<sequence>MSAPPAGLLSGIRVLDLGTMIAGPVAATLLADFGADVIKVEQPQGGDTIRSNGPIVEGQSLWWNVEGRNKRSITLDLRLPEGQALLRQLAGKADVLVENFRPGTLDRWGLGYPALQALNPRLVMLSVSGYGQTGPNAQRAAYDRIALAFAGFLHITGEAEGPPLRPGTAVADYLGALMGAFAVMLALYHRDARGGPGQYIDLALFEAVFRFSDVLITAYDKLGVVRHRRGNLHFAAAPGNHFATQDGRFLVLTVSNDGVFRRLCDAMEQPDLLSDHRFGSHALRWQHIDEINEHVARWIASQPVLDVCARLDRHGLAYSLVYSAADIAGDPHYAARETIATVATRLLGDLKMPAPQPRMSATPAGPLRAAPDLGQDTDAILHELLELPGGEIDRLRKAGVI</sequence>
<dbReference type="EMBL" id="SOBT01000008">
    <property type="protein sequence ID" value="TDU31683.1"/>
    <property type="molecule type" value="Genomic_DNA"/>
</dbReference>
<keyword evidence="1 2" id="KW-0808">Transferase</keyword>
<dbReference type="RefSeq" id="WP_210772446.1">
    <property type="nucleotide sequence ID" value="NZ_MWIN01000012.1"/>
</dbReference>
<comment type="caution">
    <text evidence="2">The sequence shown here is derived from an EMBL/GenBank/DDBJ whole genome shotgun (WGS) entry which is preliminary data.</text>
</comment>
<dbReference type="Gene3D" id="3.40.50.10540">
    <property type="entry name" value="Crotonobetainyl-coa:carnitine coa-transferase, domain 1"/>
    <property type="match status" value="1"/>
</dbReference>
<gene>
    <name evidence="2" type="ORF">DFR24_1060</name>
</gene>